<name>A0A382GX03_9ZZZZ</name>
<keyword evidence="1" id="KW-0812">Transmembrane</keyword>
<gene>
    <name evidence="2" type="ORF">METZ01_LOCUS231947</name>
</gene>
<reference evidence="2" key="1">
    <citation type="submission" date="2018-05" db="EMBL/GenBank/DDBJ databases">
        <authorList>
            <person name="Lanie J.A."/>
            <person name="Ng W.-L."/>
            <person name="Kazmierczak K.M."/>
            <person name="Andrzejewski T.M."/>
            <person name="Davidsen T.M."/>
            <person name="Wayne K.J."/>
            <person name="Tettelin H."/>
            <person name="Glass J.I."/>
            <person name="Rusch D."/>
            <person name="Podicherti R."/>
            <person name="Tsui H.-C.T."/>
            <person name="Winkler M.E."/>
        </authorList>
    </citation>
    <scope>NUCLEOTIDE SEQUENCE</scope>
</reference>
<organism evidence="2">
    <name type="scientific">marine metagenome</name>
    <dbReference type="NCBI Taxonomy" id="408172"/>
    <lineage>
        <taxon>unclassified sequences</taxon>
        <taxon>metagenomes</taxon>
        <taxon>ecological metagenomes</taxon>
    </lineage>
</organism>
<accession>A0A382GX03</accession>
<feature type="transmembrane region" description="Helical" evidence="1">
    <location>
        <begin position="36"/>
        <end position="57"/>
    </location>
</feature>
<feature type="transmembrane region" description="Helical" evidence="1">
    <location>
        <begin position="111"/>
        <end position="129"/>
    </location>
</feature>
<evidence type="ECO:0000256" key="1">
    <source>
        <dbReference type="SAM" id="Phobius"/>
    </source>
</evidence>
<dbReference type="EMBL" id="UINC01057675">
    <property type="protein sequence ID" value="SVB79093.1"/>
    <property type="molecule type" value="Genomic_DNA"/>
</dbReference>
<dbReference type="AlphaFoldDB" id="A0A382GX03"/>
<protein>
    <submittedName>
        <fullName evidence="2">Uncharacterized protein</fullName>
    </submittedName>
</protein>
<keyword evidence="1" id="KW-1133">Transmembrane helix</keyword>
<sequence length="185" mass="21497">MNKFEFIMVLLSIIIGMGIAETLKTVSRFMKDKTHLGSLHILWSVSTLIALIQLFWASWKTEYRADWTFIDLTIVITPAIIMYLIASLLLIPKKETKNLDLYFINQRFPFFLLQLSLIILFTISDYVFVEGSFDRNVIRGLVFILFSFLAYTKNKTWHITGVAILISIQIGWILIYSYQLSKLIA</sequence>
<feature type="transmembrane region" description="Helical" evidence="1">
    <location>
        <begin position="69"/>
        <end position="91"/>
    </location>
</feature>
<keyword evidence="1" id="KW-0472">Membrane</keyword>
<feature type="transmembrane region" description="Helical" evidence="1">
    <location>
        <begin position="158"/>
        <end position="178"/>
    </location>
</feature>
<proteinExistence type="predicted"/>
<evidence type="ECO:0000313" key="2">
    <source>
        <dbReference type="EMBL" id="SVB79093.1"/>
    </source>
</evidence>